<evidence type="ECO:0000313" key="2">
    <source>
        <dbReference type="Proteomes" id="UP001196413"/>
    </source>
</evidence>
<gene>
    <name evidence="1" type="ORF">KIN20_021501</name>
</gene>
<dbReference type="EMBL" id="JAHQIW010004366">
    <property type="protein sequence ID" value="KAJ1362084.1"/>
    <property type="molecule type" value="Genomic_DNA"/>
</dbReference>
<name>A0AAD5NAX3_PARTN</name>
<dbReference type="Proteomes" id="UP001196413">
    <property type="component" value="Unassembled WGS sequence"/>
</dbReference>
<reference evidence="1" key="1">
    <citation type="submission" date="2021-06" db="EMBL/GenBank/DDBJ databases">
        <title>Parelaphostrongylus tenuis whole genome reference sequence.</title>
        <authorList>
            <person name="Garwood T.J."/>
            <person name="Larsen P.A."/>
            <person name="Fountain-Jones N.M."/>
            <person name="Garbe J.R."/>
            <person name="Macchietto M.G."/>
            <person name="Kania S.A."/>
            <person name="Gerhold R.W."/>
            <person name="Richards J.E."/>
            <person name="Wolf T.M."/>
        </authorList>
    </citation>
    <scope>NUCLEOTIDE SEQUENCE</scope>
    <source>
        <strain evidence="1">MNPRO001-30</strain>
        <tissue evidence="1">Meninges</tissue>
    </source>
</reference>
<proteinExistence type="predicted"/>
<keyword evidence="2" id="KW-1185">Reference proteome</keyword>
<organism evidence="1 2">
    <name type="scientific">Parelaphostrongylus tenuis</name>
    <name type="common">Meningeal worm</name>
    <dbReference type="NCBI Taxonomy" id="148309"/>
    <lineage>
        <taxon>Eukaryota</taxon>
        <taxon>Metazoa</taxon>
        <taxon>Ecdysozoa</taxon>
        <taxon>Nematoda</taxon>
        <taxon>Chromadorea</taxon>
        <taxon>Rhabditida</taxon>
        <taxon>Rhabditina</taxon>
        <taxon>Rhabditomorpha</taxon>
        <taxon>Strongyloidea</taxon>
        <taxon>Metastrongylidae</taxon>
        <taxon>Parelaphostrongylus</taxon>
    </lineage>
</organism>
<evidence type="ECO:0000313" key="1">
    <source>
        <dbReference type="EMBL" id="KAJ1362084.1"/>
    </source>
</evidence>
<comment type="caution">
    <text evidence="1">The sequence shown here is derived from an EMBL/GenBank/DDBJ whole genome shotgun (WGS) entry which is preliminary data.</text>
</comment>
<accession>A0AAD5NAX3</accession>
<dbReference type="AlphaFoldDB" id="A0AAD5NAX3"/>
<sequence>MDAPHPVLVVLQYQETTSGLRTKRPSDISKLEAFDFLIGIAKANQIIAVDLKRQFFFIPASLTMATLIR</sequence>
<protein>
    <submittedName>
        <fullName evidence="1">Uncharacterized protein</fullName>
    </submittedName>
</protein>